<proteinExistence type="predicted"/>
<name>A0ABT9S1W7_9BURK</name>
<evidence type="ECO:0000256" key="1">
    <source>
        <dbReference type="SAM" id="MobiDB-lite"/>
    </source>
</evidence>
<keyword evidence="3" id="KW-1185">Reference proteome</keyword>
<sequence>MRISKASAKMLVHAYLDGRSMDAFMFDAVVWMAQERLTHAQVPTLDQRLRDDIDSQASGVRGIRTEPCTAAPFNVPNSDAARPSGLHPSP</sequence>
<reference evidence="2 3" key="1">
    <citation type="submission" date="2023-07" db="EMBL/GenBank/DDBJ databases">
        <title>Sorghum-associated microbial communities from plants grown in Nebraska, USA.</title>
        <authorList>
            <person name="Schachtman D."/>
        </authorList>
    </citation>
    <scope>NUCLEOTIDE SEQUENCE [LARGE SCALE GENOMIC DNA]</scope>
    <source>
        <strain evidence="2 3">DS1607</strain>
    </source>
</reference>
<comment type="caution">
    <text evidence="2">The sequence shown here is derived from an EMBL/GenBank/DDBJ whole genome shotgun (WGS) entry which is preliminary data.</text>
</comment>
<feature type="region of interest" description="Disordered" evidence="1">
    <location>
        <begin position="51"/>
        <end position="90"/>
    </location>
</feature>
<evidence type="ECO:0000313" key="2">
    <source>
        <dbReference type="EMBL" id="MDP9898350.1"/>
    </source>
</evidence>
<dbReference type="RefSeq" id="WP_307688169.1">
    <property type="nucleotide sequence ID" value="NZ_JAUSRO010000002.1"/>
</dbReference>
<gene>
    <name evidence="2" type="ORF">J2W36_000585</name>
</gene>
<dbReference type="EMBL" id="JAUSRO010000002">
    <property type="protein sequence ID" value="MDP9898350.1"/>
    <property type="molecule type" value="Genomic_DNA"/>
</dbReference>
<accession>A0ABT9S1W7</accession>
<protein>
    <submittedName>
        <fullName evidence="2">Uncharacterized protein</fullName>
    </submittedName>
</protein>
<dbReference type="Proteomes" id="UP001226867">
    <property type="component" value="Unassembled WGS sequence"/>
</dbReference>
<evidence type="ECO:0000313" key="3">
    <source>
        <dbReference type="Proteomes" id="UP001226867"/>
    </source>
</evidence>
<organism evidence="2 3">
    <name type="scientific">Variovorax ginsengisoli</name>
    <dbReference type="NCBI Taxonomy" id="363844"/>
    <lineage>
        <taxon>Bacteria</taxon>
        <taxon>Pseudomonadati</taxon>
        <taxon>Pseudomonadota</taxon>
        <taxon>Betaproteobacteria</taxon>
        <taxon>Burkholderiales</taxon>
        <taxon>Comamonadaceae</taxon>
        <taxon>Variovorax</taxon>
    </lineage>
</organism>